<dbReference type="Proteomes" id="UP000435802">
    <property type="component" value="Unassembled WGS sequence"/>
</dbReference>
<protein>
    <submittedName>
        <fullName evidence="4">Cupin domain-containing protein</fullName>
    </submittedName>
</protein>
<dbReference type="GO" id="GO:0003677">
    <property type="term" value="F:DNA binding"/>
    <property type="evidence" value="ECO:0007669"/>
    <property type="project" value="UniProtKB-KW"/>
</dbReference>
<dbReference type="InterPro" id="IPR014710">
    <property type="entry name" value="RmlC-like_jellyroll"/>
</dbReference>
<dbReference type="AlphaFoldDB" id="A0A6N8SI19"/>
<dbReference type="EMBL" id="WUMK01000005">
    <property type="protein sequence ID" value="MXN46542.1"/>
    <property type="molecule type" value="Genomic_DNA"/>
</dbReference>
<feature type="region of interest" description="Disordered" evidence="2">
    <location>
        <begin position="200"/>
        <end position="224"/>
    </location>
</feature>
<gene>
    <name evidence="4" type="ORF">GR138_15200</name>
</gene>
<dbReference type="GO" id="GO:0003700">
    <property type="term" value="F:DNA-binding transcription factor activity"/>
    <property type="evidence" value="ECO:0007669"/>
    <property type="project" value="TreeGrafter"/>
</dbReference>
<evidence type="ECO:0000256" key="2">
    <source>
        <dbReference type="SAM" id="MobiDB-lite"/>
    </source>
</evidence>
<dbReference type="Gene3D" id="1.10.260.40">
    <property type="entry name" value="lambda repressor-like DNA-binding domains"/>
    <property type="match status" value="1"/>
</dbReference>
<comment type="caution">
    <text evidence="4">The sequence shown here is derived from an EMBL/GenBank/DDBJ whole genome shotgun (WGS) entry which is preliminary data.</text>
</comment>
<dbReference type="OrthoDB" id="9805356at2"/>
<dbReference type="PANTHER" id="PTHR46797">
    <property type="entry name" value="HTH-TYPE TRANSCRIPTIONAL REGULATOR"/>
    <property type="match status" value="1"/>
</dbReference>
<dbReference type="SMART" id="SM00530">
    <property type="entry name" value="HTH_XRE"/>
    <property type="match status" value="1"/>
</dbReference>
<reference evidence="4 5" key="1">
    <citation type="submission" date="2019-12" db="EMBL/GenBank/DDBJ databases">
        <title>Shinella kummerowiae sp. nov., a symbiotic bacterium isolated from root nodules of the herbal legume Kummerowia stipulacea.</title>
        <authorList>
            <person name="Gao J."/>
        </authorList>
    </citation>
    <scope>NUCLEOTIDE SEQUENCE [LARGE SCALE GENOMIC DNA]</scope>
    <source>
        <strain evidence="4 5">CCBAU 25048</strain>
    </source>
</reference>
<dbReference type="Pfam" id="PF07883">
    <property type="entry name" value="Cupin_2"/>
    <property type="match status" value="1"/>
</dbReference>
<dbReference type="Pfam" id="PF01381">
    <property type="entry name" value="HTH_3"/>
    <property type="match status" value="1"/>
</dbReference>
<keyword evidence="1" id="KW-0238">DNA-binding</keyword>
<keyword evidence="5" id="KW-1185">Reference proteome</keyword>
<evidence type="ECO:0000313" key="4">
    <source>
        <dbReference type="EMBL" id="MXN46542.1"/>
    </source>
</evidence>
<feature type="domain" description="HTH cro/C1-type" evidence="3">
    <location>
        <begin position="20"/>
        <end position="74"/>
    </location>
</feature>
<name>A0A6N8SI19_9HYPH</name>
<proteinExistence type="predicted"/>
<dbReference type="Gene3D" id="2.60.120.10">
    <property type="entry name" value="Jelly Rolls"/>
    <property type="match status" value="1"/>
</dbReference>
<dbReference type="CDD" id="cd02209">
    <property type="entry name" value="cupin_XRE_C"/>
    <property type="match status" value="1"/>
</dbReference>
<dbReference type="PANTHER" id="PTHR46797:SF25">
    <property type="entry name" value="TRANSCRIPTIONAL REGULATOR"/>
    <property type="match status" value="1"/>
</dbReference>
<dbReference type="InterPro" id="IPR001387">
    <property type="entry name" value="Cro/C1-type_HTH"/>
</dbReference>
<dbReference type="InterPro" id="IPR011051">
    <property type="entry name" value="RmlC_Cupin_sf"/>
</dbReference>
<dbReference type="SUPFAM" id="SSF47413">
    <property type="entry name" value="lambda repressor-like DNA-binding domains"/>
    <property type="match status" value="1"/>
</dbReference>
<dbReference type="PROSITE" id="PS50943">
    <property type="entry name" value="HTH_CROC1"/>
    <property type="match status" value="1"/>
</dbReference>
<evidence type="ECO:0000259" key="3">
    <source>
        <dbReference type="PROSITE" id="PS50943"/>
    </source>
</evidence>
<dbReference type="CDD" id="cd00093">
    <property type="entry name" value="HTH_XRE"/>
    <property type="match status" value="1"/>
</dbReference>
<dbReference type="GO" id="GO:0005829">
    <property type="term" value="C:cytosol"/>
    <property type="evidence" value="ECO:0007669"/>
    <property type="project" value="TreeGrafter"/>
</dbReference>
<organism evidence="4 5">
    <name type="scientific">Shinella kummerowiae</name>
    <dbReference type="NCBI Taxonomy" id="417745"/>
    <lineage>
        <taxon>Bacteria</taxon>
        <taxon>Pseudomonadati</taxon>
        <taxon>Pseudomonadota</taxon>
        <taxon>Alphaproteobacteria</taxon>
        <taxon>Hyphomicrobiales</taxon>
        <taxon>Rhizobiaceae</taxon>
        <taxon>Shinella</taxon>
    </lineage>
</organism>
<dbReference type="InterPro" id="IPR050807">
    <property type="entry name" value="TransReg_Diox_bact_type"/>
</dbReference>
<evidence type="ECO:0000313" key="5">
    <source>
        <dbReference type="Proteomes" id="UP000435802"/>
    </source>
</evidence>
<dbReference type="InterPro" id="IPR013096">
    <property type="entry name" value="Cupin_2"/>
</dbReference>
<accession>A0A6N8SI19</accession>
<dbReference type="SUPFAM" id="SSF51182">
    <property type="entry name" value="RmlC-like cupins"/>
    <property type="match status" value="1"/>
</dbReference>
<dbReference type="InterPro" id="IPR010982">
    <property type="entry name" value="Lambda_DNA-bd_dom_sf"/>
</dbReference>
<sequence length="224" mass="24454">MAGQALKQETDGTPKVGALIRARRRQLKMTLQQLGDASGISVGYLSQVERDHFTPSLGTLAQISRALEVGIEFFIAAPSAEDALTRNGERQRFSVDGSSIVYERIGAEFPGSVLSSFILTIPPGYRSEVVSHEGEEILFMLDGTITQRVDDAEMTISAGDSLHFRGNRPHAWWNDSGKPAKMLWTGTLFMFRSREITPLPDLGGGKSVQPAARNRTSSKKGNTT</sequence>
<evidence type="ECO:0000256" key="1">
    <source>
        <dbReference type="ARBA" id="ARBA00023125"/>
    </source>
</evidence>